<protein>
    <submittedName>
        <fullName evidence="4">TetR/AcrR family transcriptional regulator</fullName>
    </submittedName>
</protein>
<reference evidence="5" key="1">
    <citation type="submission" date="2023-09" db="EMBL/GenBank/DDBJ databases">
        <title>Paenibacillus sp. chi10 Genome sequencing and assembly.</title>
        <authorList>
            <person name="Kim I."/>
        </authorList>
    </citation>
    <scope>NUCLEOTIDE SEQUENCE [LARGE SCALE GENOMIC DNA]</scope>
    <source>
        <strain evidence="5">chi10</strain>
    </source>
</reference>
<feature type="DNA-binding region" description="H-T-H motif" evidence="2">
    <location>
        <begin position="33"/>
        <end position="52"/>
    </location>
</feature>
<name>A0AAJ2N2R3_9BACL</name>
<dbReference type="SUPFAM" id="SSF48498">
    <property type="entry name" value="Tetracyclin repressor-like, C-terminal domain"/>
    <property type="match status" value="1"/>
</dbReference>
<dbReference type="PROSITE" id="PS01081">
    <property type="entry name" value="HTH_TETR_1"/>
    <property type="match status" value="1"/>
</dbReference>
<dbReference type="InterPro" id="IPR009057">
    <property type="entry name" value="Homeodomain-like_sf"/>
</dbReference>
<dbReference type="SUPFAM" id="SSF46689">
    <property type="entry name" value="Homeodomain-like"/>
    <property type="match status" value="1"/>
</dbReference>
<dbReference type="Gene3D" id="1.10.10.60">
    <property type="entry name" value="Homeodomain-like"/>
    <property type="match status" value="1"/>
</dbReference>
<dbReference type="InterPro" id="IPR001647">
    <property type="entry name" value="HTH_TetR"/>
</dbReference>
<organism evidence="4 5">
    <name type="scientific">Paenibacillus suaedae</name>
    <dbReference type="NCBI Taxonomy" id="3077233"/>
    <lineage>
        <taxon>Bacteria</taxon>
        <taxon>Bacillati</taxon>
        <taxon>Bacillota</taxon>
        <taxon>Bacilli</taxon>
        <taxon>Bacillales</taxon>
        <taxon>Paenibacillaceae</taxon>
        <taxon>Paenibacillus</taxon>
    </lineage>
</organism>
<evidence type="ECO:0000259" key="3">
    <source>
        <dbReference type="PROSITE" id="PS50977"/>
    </source>
</evidence>
<dbReference type="Pfam" id="PF00440">
    <property type="entry name" value="TetR_N"/>
    <property type="match status" value="1"/>
</dbReference>
<dbReference type="PANTHER" id="PTHR43479:SF11">
    <property type="entry name" value="ACREF_ENVCD OPERON REPRESSOR-RELATED"/>
    <property type="match status" value="1"/>
</dbReference>
<evidence type="ECO:0000313" key="5">
    <source>
        <dbReference type="Proteomes" id="UP001250538"/>
    </source>
</evidence>
<gene>
    <name evidence="4" type="ORF">RQP50_16630</name>
</gene>
<keyword evidence="5" id="KW-1185">Reference proteome</keyword>
<keyword evidence="1 2" id="KW-0238">DNA-binding</keyword>
<evidence type="ECO:0000256" key="2">
    <source>
        <dbReference type="PROSITE-ProRule" id="PRU00335"/>
    </source>
</evidence>
<proteinExistence type="predicted"/>
<comment type="caution">
    <text evidence="4">The sequence shown here is derived from an EMBL/GenBank/DDBJ whole genome shotgun (WGS) entry which is preliminary data.</text>
</comment>
<dbReference type="GO" id="GO:0003677">
    <property type="term" value="F:DNA binding"/>
    <property type="evidence" value="ECO:0007669"/>
    <property type="project" value="UniProtKB-UniRule"/>
</dbReference>
<dbReference type="RefSeq" id="WP_174810370.1">
    <property type="nucleotide sequence ID" value="NZ_JAVYAA010000003.1"/>
</dbReference>
<accession>A0AAJ2N2R3</accession>
<dbReference type="PANTHER" id="PTHR43479">
    <property type="entry name" value="ACREF/ENVCD OPERON REPRESSOR-RELATED"/>
    <property type="match status" value="1"/>
</dbReference>
<dbReference type="InterPro" id="IPR050624">
    <property type="entry name" value="HTH-type_Tx_Regulator"/>
</dbReference>
<dbReference type="EMBL" id="JAVYAA010000003">
    <property type="protein sequence ID" value="MDT8977863.1"/>
    <property type="molecule type" value="Genomic_DNA"/>
</dbReference>
<dbReference type="InterPro" id="IPR036271">
    <property type="entry name" value="Tet_transcr_reg_TetR-rel_C_sf"/>
</dbReference>
<dbReference type="Gene3D" id="1.10.357.10">
    <property type="entry name" value="Tetracycline Repressor, domain 2"/>
    <property type="match status" value="1"/>
</dbReference>
<sequence>MEDKQSFIAEARREQIIQACINTLEELGYTNVSLTKIAKTAKVSTGLISYHFSDKMDLINQTLLYLLNKKLDFISEKVVQEETPSSQLKAYIGASLAYQVANYKNNIALIEIIFNAQNEEGIPYYRADHGEEEDPLHSLLKDILIEGQQKQEFSNEFDVEMICVVIQGAIEESMLKHKNSFSFEKYADELTKLALKVVL</sequence>
<evidence type="ECO:0000256" key="1">
    <source>
        <dbReference type="ARBA" id="ARBA00023125"/>
    </source>
</evidence>
<dbReference type="AlphaFoldDB" id="A0AAJ2N2R3"/>
<evidence type="ECO:0000313" key="4">
    <source>
        <dbReference type="EMBL" id="MDT8977863.1"/>
    </source>
</evidence>
<dbReference type="PROSITE" id="PS50977">
    <property type="entry name" value="HTH_TETR_2"/>
    <property type="match status" value="1"/>
</dbReference>
<feature type="domain" description="HTH tetR-type" evidence="3">
    <location>
        <begin position="10"/>
        <end position="70"/>
    </location>
</feature>
<dbReference type="PRINTS" id="PR00455">
    <property type="entry name" value="HTHTETR"/>
</dbReference>
<dbReference type="Proteomes" id="UP001250538">
    <property type="component" value="Unassembled WGS sequence"/>
</dbReference>
<dbReference type="InterPro" id="IPR023772">
    <property type="entry name" value="DNA-bd_HTH_TetR-type_CS"/>
</dbReference>